<feature type="domain" description="Putative amidase" evidence="2">
    <location>
        <begin position="230"/>
        <end position="390"/>
    </location>
</feature>
<name>A0A7X2MY02_9CLOT</name>
<sequence length="395" mass="45251">MTAYGYDENSNGDAKYADNNTVKSNAESSNLNGKDRSSSDAGTNDHAKKDDKLTEEEKKVRKAELKKEVTEFINTLFIARNKAIINQDLSLVGHIYNKNTTYGLWAYEYEERKMKYIKNWGEKQGAVFTDITPQILIRKISVDEKSASVNLSCSTEYKYHYEGEDDIINKCRIGTYHIIQLVKKNGNWIIIKEWYKDPFGDSLDLRKLKTEPIKKYILSHEARDLSDINEKRKKCVEYGLEYCGAGNDEGTGFNYNKKYKNYNSEGGDCADFASQMLHEGAGFRMNSSWNVDRKGASRAWVNADGFKDYMIYSGRASVIAHGSYDKVYKASYKLLPGDFVAYEKKGDVIHISMVTGADSKGYTLVTCHNTDRRQVPWDLGWSNDNIKFWLVRVHY</sequence>
<proteinExistence type="predicted"/>
<feature type="compositionally biased region" description="Polar residues" evidence="1">
    <location>
        <begin position="8"/>
        <end position="32"/>
    </location>
</feature>
<evidence type="ECO:0000313" key="3">
    <source>
        <dbReference type="EMBL" id="MSR91159.1"/>
    </source>
</evidence>
<dbReference type="InterPro" id="IPR024301">
    <property type="entry name" value="Amidase_6"/>
</dbReference>
<gene>
    <name evidence="3" type="ORF">FYJ33_06975</name>
</gene>
<feature type="compositionally biased region" description="Basic and acidic residues" evidence="1">
    <location>
        <begin position="33"/>
        <end position="58"/>
    </location>
</feature>
<feature type="region of interest" description="Disordered" evidence="1">
    <location>
        <begin position="1"/>
        <end position="58"/>
    </location>
</feature>
<organism evidence="3 4">
    <name type="scientific">Inconstantimicrobium porci</name>
    <dbReference type="NCBI Taxonomy" id="2652291"/>
    <lineage>
        <taxon>Bacteria</taxon>
        <taxon>Bacillati</taxon>
        <taxon>Bacillota</taxon>
        <taxon>Clostridia</taxon>
        <taxon>Eubacteriales</taxon>
        <taxon>Clostridiaceae</taxon>
        <taxon>Inconstantimicrobium</taxon>
    </lineage>
</organism>
<dbReference type="AlphaFoldDB" id="A0A7X2MY02"/>
<reference evidence="3 4" key="1">
    <citation type="submission" date="2019-08" db="EMBL/GenBank/DDBJ databases">
        <title>In-depth cultivation of the pig gut microbiome towards novel bacterial diversity and tailored functional studies.</title>
        <authorList>
            <person name="Wylensek D."/>
            <person name="Hitch T.C.A."/>
            <person name="Clavel T."/>
        </authorList>
    </citation>
    <scope>NUCLEOTIDE SEQUENCE [LARGE SCALE GENOMIC DNA]</scope>
    <source>
        <strain evidence="3 4">WCA-383-APC-5B</strain>
    </source>
</reference>
<dbReference type="Proteomes" id="UP000460287">
    <property type="component" value="Unassembled WGS sequence"/>
</dbReference>
<protein>
    <submittedName>
        <fullName evidence="3">Amidase domain-containing protein</fullName>
    </submittedName>
</protein>
<dbReference type="PANTHER" id="PTHR40032">
    <property type="entry name" value="EXPORTED PROTEIN-RELATED"/>
    <property type="match status" value="1"/>
</dbReference>
<dbReference type="EMBL" id="VULX01000007">
    <property type="protein sequence ID" value="MSR91159.1"/>
    <property type="molecule type" value="Genomic_DNA"/>
</dbReference>
<keyword evidence="4" id="KW-1185">Reference proteome</keyword>
<evidence type="ECO:0000313" key="4">
    <source>
        <dbReference type="Proteomes" id="UP000460287"/>
    </source>
</evidence>
<dbReference type="PANTHER" id="PTHR40032:SF1">
    <property type="entry name" value="EXPORTED PROTEIN"/>
    <property type="match status" value="1"/>
</dbReference>
<accession>A0A7X2MY02</accession>
<dbReference type="Pfam" id="PF12671">
    <property type="entry name" value="Amidase_6"/>
    <property type="match status" value="1"/>
</dbReference>
<evidence type="ECO:0000256" key="1">
    <source>
        <dbReference type="SAM" id="MobiDB-lite"/>
    </source>
</evidence>
<comment type="caution">
    <text evidence="3">The sequence shown here is derived from an EMBL/GenBank/DDBJ whole genome shotgun (WGS) entry which is preliminary data.</text>
</comment>
<evidence type="ECO:0000259" key="2">
    <source>
        <dbReference type="Pfam" id="PF12671"/>
    </source>
</evidence>